<organism evidence="3 4">
    <name type="scientific">Caulochytrium protostelioides</name>
    <dbReference type="NCBI Taxonomy" id="1555241"/>
    <lineage>
        <taxon>Eukaryota</taxon>
        <taxon>Fungi</taxon>
        <taxon>Fungi incertae sedis</taxon>
        <taxon>Chytridiomycota</taxon>
        <taxon>Chytridiomycota incertae sedis</taxon>
        <taxon>Chytridiomycetes</taxon>
        <taxon>Caulochytriales</taxon>
        <taxon>Caulochytriaceae</taxon>
        <taxon>Caulochytrium</taxon>
    </lineage>
</organism>
<evidence type="ECO:0000313" key="3">
    <source>
        <dbReference type="EMBL" id="RKP01833.1"/>
    </source>
</evidence>
<dbReference type="Gene3D" id="3.80.10.10">
    <property type="entry name" value="Ribonuclease Inhibitor"/>
    <property type="match status" value="2"/>
</dbReference>
<reference evidence="4" key="1">
    <citation type="journal article" date="2018" name="Nat. Microbiol.">
        <title>Leveraging single-cell genomics to expand the fungal tree of life.</title>
        <authorList>
            <person name="Ahrendt S.R."/>
            <person name="Quandt C.A."/>
            <person name="Ciobanu D."/>
            <person name="Clum A."/>
            <person name="Salamov A."/>
            <person name="Andreopoulos B."/>
            <person name="Cheng J.F."/>
            <person name="Woyke T."/>
            <person name="Pelin A."/>
            <person name="Henrissat B."/>
            <person name="Reynolds N.K."/>
            <person name="Benny G.L."/>
            <person name="Smith M.E."/>
            <person name="James T.Y."/>
            <person name="Grigoriev I.V."/>
        </authorList>
    </citation>
    <scope>NUCLEOTIDE SEQUENCE [LARGE SCALE GENOMIC DNA]</scope>
    <source>
        <strain evidence="4">ATCC 52028</strain>
    </source>
</reference>
<evidence type="ECO:0000313" key="4">
    <source>
        <dbReference type="Proteomes" id="UP000274922"/>
    </source>
</evidence>
<dbReference type="Proteomes" id="UP000274922">
    <property type="component" value="Unassembled WGS sequence"/>
</dbReference>
<feature type="compositionally biased region" description="Acidic residues" evidence="2">
    <location>
        <begin position="13"/>
        <end position="26"/>
    </location>
</feature>
<protein>
    <recommendedName>
        <fullName evidence="5">RNI-like protein</fullName>
    </recommendedName>
</protein>
<feature type="compositionally biased region" description="Low complexity" evidence="2">
    <location>
        <begin position="1"/>
        <end position="12"/>
    </location>
</feature>
<dbReference type="STRING" id="1555241.A0A4P9X927"/>
<feature type="non-terminal residue" evidence="3">
    <location>
        <position position="336"/>
    </location>
</feature>
<feature type="region of interest" description="Disordered" evidence="2">
    <location>
        <begin position="1"/>
        <end position="75"/>
    </location>
</feature>
<dbReference type="AlphaFoldDB" id="A0A4P9X927"/>
<gene>
    <name evidence="3" type="ORF">CXG81DRAFT_11495</name>
</gene>
<evidence type="ECO:0000256" key="2">
    <source>
        <dbReference type="SAM" id="MobiDB-lite"/>
    </source>
</evidence>
<dbReference type="SMART" id="SM00368">
    <property type="entry name" value="LRR_RI"/>
    <property type="match status" value="3"/>
</dbReference>
<dbReference type="Pfam" id="PF13516">
    <property type="entry name" value="LRR_6"/>
    <property type="match status" value="2"/>
</dbReference>
<proteinExistence type="predicted"/>
<keyword evidence="4" id="KW-1185">Reference proteome</keyword>
<dbReference type="SUPFAM" id="SSF52047">
    <property type="entry name" value="RNI-like"/>
    <property type="match status" value="1"/>
</dbReference>
<sequence length="336" mass="35589">MTVPLDDALPPDVDVDADADADVDADADARGANSPDLDTLDNARHSRAATPESGAREAPARRDAGRLGADRSAATSQDDVAALQTVLANEYLDAYVALCAKRSVPPCERVCMGIEDALDSGTPPTTLVVNSSGRADGDRVHDRDLRLILAPLQAAHSNFLTRLDLAFNRIGDDGAAALADFLAQDRVLRDLGLRGNDIGAVGGKALADALVPNTRLARLDVSANPLGRDFLMALATALQVNTTLRALNAASTQPGTDAVVALMTLMATRTALTWLDLSDNRTATQDDCLRHVARMLGENTTLTTLVLRKAGWDDATAEQYLAPVFAKNETLRTLDL</sequence>
<dbReference type="PANTHER" id="PTHR24111">
    <property type="entry name" value="LEUCINE-RICH REPEAT-CONTAINING PROTEIN 34"/>
    <property type="match status" value="1"/>
</dbReference>
<dbReference type="InterPro" id="IPR032675">
    <property type="entry name" value="LRR_dom_sf"/>
</dbReference>
<name>A0A4P9X927_9FUNG</name>
<evidence type="ECO:0000256" key="1">
    <source>
        <dbReference type="ARBA" id="ARBA00022737"/>
    </source>
</evidence>
<evidence type="ECO:0008006" key="5">
    <source>
        <dbReference type="Google" id="ProtNLM"/>
    </source>
</evidence>
<dbReference type="InterPro" id="IPR001611">
    <property type="entry name" value="Leu-rich_rpt"/>
</dbReference>
<accession>A0A4P9X927</accession>
<dbReference type="InterPro" id="IPR052201">
    <property type="entry name" value="LRR-containing_regulator"/>
</dbReference>
<keyword evidence="1" id="KW-0677">Repeat</keyword>
<dbReference type="EMBL" id="ML014159">
    <property type="protein sequence ID" value="RKP01833.1"/>
    <property type="molecule type" value="Genomic_DNA"/>
</dbReference>
<feature type="compositionally biased region" description="Basic and acidic residues" evidence="2">
    <location>
        <begin position="54"/>
        <end position="69"/>
    </location>
</feature>
<dbReference type="PANTHER" id="PTHR24111:SF0">
    <property type="entry name" value="LEUCINE-RICH REPEAT-CONTAINING PROTEIN"/>
    <property type="match status" value="1"/>
</dbReference>
<dbReference type="OrthoDB" id="333024at2759"/>